<dbReference type="InterPro" id="IPR021858">
    <property type="entry name" value="Fun_TF"/>
</dbReference>
<dbReference type="PANTHER" id="PTHR37540">
    <property type="entry name" value="TRANSCRIPTION FACTOR (ACR-2), PUTATIVE-RELATED-RELATED"/>
    <property type="match status" value="1"/>
</dbReference>
<dbReference type="AlphaFoldDB" id="A0A319E4Y8"/>
<evidence type="ECO:0000313" key="2">
    <source>
        <dbReference type="Proteomes" id="UP000248423"/>
    </source>
</evidence>
<protein>
    <submittedName>
        <fullName evidence="1">Uncharacterized protein</fullName>
    </submittedName>
</protein>
<dbReference type="Pfam" id="PF11951">
    <property type="entry name" value="Fungal_trans_2"/>
    <property type="match status" value="1"/>
</dbReference>
<accession>A0A319E4Y8</accession>
<dbReference type="Proteomes" id="UP000248423">
    <property type="component" value="Unassembled WGS sequence"/>
</dbReference>
<reference evidence="1 2" key="1">
    <citation type="submission" date="2018-02" db="EMBL/GenBank/DDBJ databases">
        <title>The genomes of Aspergillus section Nigri reveals drivers in fungal speciation.</title>
        <authorList>
            <consortium name="DOE Joint Genome Institute"/>
            <person name="Vesth T.C."/>
            <person name="Nybo J."/>
            <person name="Theobald S."/>
            <person name="Brandl J."/>
            <person name="Frisvad J.C."/>
            <person name="Nielsen K.F."/>
            <person name="Lyhne E.K."/>
            <person name="Kogle M.E."/>
            <person name="Kuo A."/>
            <person name="Riley R."/>
            <person name="Clum A."/>
            <person name="Nolan M."/>
            <person name="Lipzen A."/>
            <person name="Salamov A."/>
            <person name="Henrissat B."/>
            <person name="Wiebenga A."/>
            <person name="De vries R.P."/>
            <person name="Grigoriev I.V."/>
            <person name="Mortensen U.H."/>
            <person name="Andersen M.R."/>
            <person name="Baker S.E."/>
        </authorList>
    </citation>
    <scope>NUCLEOTIDE SEQUENCE [LARGE SCALE GENOMIC DNA]</scope>
    <source>
        <strain evidence="1 2">CBS 121057</strain>
    </source>
</reference>
<proteinExistence type="predicted"/>
<keyword evidence="2" id="KW-1185">Reference proteome</keyword>
<dbReference type="OrthoDB" id="5620at2759"/>
<dbReference type="PANTHER" id="PTHR37540:SF5">
    <property type="entry name" value="TRANSCRIPTION FACTOR DOMAIN-CONTAINING PROTEIN"/>
    <property type="match status" value="1"/>
</dbReference>
<dbReference type="VEuPathDB" id="FungiDB:BO78DRAFT_246423"/>
<sequence length="274" mass="30944">MAQWEVPFINVTLDSKEDAGLTESQQRIAHSHAARSAHARVRRLRTMQYQAQKQEKRRTLESITSSSDEIEHNAGLGIITVLSADRRDPFMSFARRLDPMEQFLFDNYVTVVIPMMRCNESAVFFAQRMIRLWVPTAIADSSLLNIVLLASCRHLSAEYGQGQQRQQCTFQQLAFQYKSQSLQALRHAISAEMPLLSDSTVAKAIMLAYDELYVRDATMLKRHIDAAVEMVMLKGGPQTLGLDGLLGHFLFNLLTKARGDVKLPIRTPWDGCAS</sequence>
<dbReference type="EMBL" id="KZ826412">
    <property type="protein sequence ID" value="PYI01598.1"/>
    <property type="molecule type" value="Genomic_DNA"/>
</dbReference>
<organism evidence="1 2">
    <name type="scientific">Aspergillus sclerotiicarbonarius (strain CBS 121057 / IBT 28362)</name>
    <dbReference type="NCBI Taxonomy" id="1448318"/>
    <lineage>
        <taxon>Eukaryota</taxon>
        <taxon>Fungi</taxon>
        <taxon>Dikarya</taxon>
        <taxon>Ascomycota</taxon>
        <taxon>Pezizomycotina</taxon>
        <taxon>Eurotiomycetes</taxon>
        <taxon>Eurotiomycetidae</taxon>
        <taxon>Eurotiales</taxon>
        <taxon>Aspergillaceae</taxon>
        <taxon>Aspergillus</taxon>
        <taxon>Aspergillus subgen. Circumdati</taxon>
    </lineage>
</organism>
<dbReference type="STRING" id="1448318.A0A319E4Y8"/>
<evidence type="ECO:0000313" key="1">
    <source>
        <dbReference type="EMBL" id="PYI01598.1"/>
    </source>
</evidence>
<gene>
    <name evidence="1" type="ORF">BO78DRAFT_246423</name>
</gene>
<name>A0A319E4Y8_ASPSB</name>